<reference evidence="2" key="2">
    <citation type="journal article" date="2017" name="Nat. Plants">
        <title>The Aegilops tauschii genome reveals multiple impacts of transposons.</title>
        <authorList>
            <person name="Zhao G."/>
            <person name="Zou C."/>
            <person name="Li K."/>
            <person name="Wang K."/>
            <person name="Li T."/>
            <person name="Gao L."/>
            <person name="Zhang X."/>
            <person name="Wang H."/>
            <person name="Yang Z."/>
            <person name="Liu X."/>
            <person name="Jiang W."/>
            <person name="Mao L."/>
            <person name="Kong X."/>
            <person name="Jiao Y."/>
            <person name="Jia J."/>
        </authorList>
    </citation>
    <scope>NUCLEOTIDE SEQUENCE [LARGE SCALE GENOMIC DNA]</scope>
    <source>
        <strain evidence="2">cv. AL8/78</strain>
    </source>
</reference>
<keyword evidence="2" id="KW-1185">Reference proteome</keyword>
<dbReference type="Gramene" id="AET4Gv20078100.18">
    <property type="protein sequence ID" value="AET4Gv20078100.18"/>
    <property type="gene ID" value="AET4Gv20078100"/>
</dbReference>
<reference evidence="2" key="1">
    <citation type="journal article" date="2014" name="Science">
        <title>Ancient hybridizations among the ancestral genomes of bread wheat.</title>
        <authorList>
            <consortium name="International Wheat Genome Sequencing Consortium,"/>
            <person name="Marcussen T."/>
            <person name="Sandve S.R."/>
            <person name="Heier L."/>
            <person name="Spannagl M."/>
            <person name="Pfeifer M."/>
            <person name="Jakobsen K.S."/>
            <person name="Wulff B.B."/>
            <person name="Steuernagel B."/>
            <person name="Mayer K.F."/>
            <person name="Olsen O.A."/>
        </authorList>
    </citation>
    <scope>NUCLEOTIDE SEQUENCE [LARGE SCALE GENOMIC DNA]</scope>
    <source>
        <strain evidence="2">cv. AL8/78</strain>
    </source>
</reference>
<name>A0A453H642_AEGTS</name>
<reference evidence="1" key="5">
    <citation type="journal article" date="2021" name="G3 (Bethesda)">
        <title>Aegilops tauschii genome assembly Aet v5.0 features greater sequence contiguity and improved annotation.</title>
        <authorList>
            <person name="Wang L."/>
            <person name="Zhu T."/>
            <person name="Rodriguez J.C."/>
            <person name="Deal K.R."/>
            <person name="Dubcovsky J."/>
            <person name="McGuire P.E."/>
            <person name="Lux T."/>
            <person name="Spannagl M."/>
            <person name="Mayer K.F.X."/>
            <person name="Baldrich P."/>
            <person name="Meyers B.C."/>
            <person name="Huo N."/>
            <person name="Gu Y.Q."/>
            <person name="Zhou H."/>
            <person name="Devos K.M."/>
            <person name="Bennetzen J.L."/>
            <person name="Unver T."/>
            <person name="Budak H."/>
            <person name="Gulick P.J."/>
            <person name="Galiba G."/>
            <person name="Kalapos B."/>
            <person name="Nelson D.R."/>
            <person name="Li P."/>
            <person name="You F.M."/>
            <person name="Luo M.C."/>
            <person name="Dvorak J."/>
        </authorList>
    </citation>
    <scope>NUCLEOTIDE SEQUENCE [LARGE SCALE GENOMIC DNA]</scope>
    <source>
        <strain evidence="1">cv. AL8/78</strain>
    </source>
</reference>
<reference evidence="1" key="3">
    <citation type="journal article" date="2017" name="Nature">
        <title>Genome sequence of the progenitor of the wheat D genome Aegilops tauschii.</title>
        <authorList>
            <person name="Luo M.C."/>
            <person name="Gu Y.Q."/>
            <person name="Puiu D."/>
            <person name="Wang H."/>
            <person name="Twardziok S.O."/>
            <person name="Deal K.R."/>
            <person name="Huo N."/>
            <person name="Zhu T."/>
            <person name="Wang L."/>
            <person name="Wang Y."/>
            <person name="McGuire P.E."/>
            <person name="Liu S."/>
            <person name="Long H."/>
            <person name="Ramasamy R.K."/>
            <person name="Rodriguez J.C."/>
            <person name="Van S.L."/>
            <person name="Yuan L."/>
            <person name="Wang Z."/>
            <person name="Xia Z."/>
            <person name="Xiao L."/>
            <person name="Anderson O.D."/>
            <person name="Ouyang S."/>
            <person name="Liang Y."/>
            <person name="Zimin A.V."/>
            <person name="Pertea G."/>
            <person name="Qi P."/>
            <person name="Bennetzen J.L."/>
            <person name="Dai X."/>
            <person name="Dawson M.W."/>
            <person name="Muller H.G."/>
            <person name="Kugler K."/>
            <person name="Rivarola-Duarte L."/>
            <person name="Spannagl M."/>
            <person name="Mayer K.F.X."/>
            <person name="Lu F.H."/>
            <person name="Bevan M.W."/>
            <person name="Leroy P."/>
            <person name="Li P."/>
            <person name="You F.M."/>
            <person name="Sun Q."/>
            <person name="Liu Z."/>
            <person name="Lyons E."/>
            <person name="Wicker T."/>
            <person name="Salzberg S.L."/>
            <person name="Devos K.M."/>
            <person name="Dvorak J."/>
        </authorList>
    </citation>
    <scope>NUCLEOTIDE SEQUENCE [LARGE SCALE GENOMIC DNA]</scope>
    <source>
        <strain evidence="1">cv. AL8/78</strain>
    </source>
</reference>
<organism evidence="1 2">
    <name type="scientific">Aegilops tauschii subsp. strangulata</name>
    <name type="common">Goatgrass</name>
    <dbReference type="NCBI Taxonomy" id="200361"/>
    <lineage>
        <taxon>Eukaryota</taxon>
        <taxon>Viridiplantae</taxon>
        <taxon>Streptophyta</taxon>
        <taxon>Embryophyta</taxon>
        <taxon>Tracheophyta</taxon>
        <taxon>Spermatophyta</taxon>
        <taxon>Magnoliopsida</taxon>
        <taxon>Liliopsida</taxon>
        <taxon>Poales</taxon>
        <taxon>Poaceae</taxon>
        <taxon>BOP clade</taxon>
        <taxon>Pooideae</taxon>
        <taxon>Triticodae</taxon>
        <taxon>Triticeae</taxon>
        <taxon>Triticinae</taxon>
        <taxon>Aegilops</taxon>
    </lineage>
</organism>
<dbReference type="EnsemblPlants" id="AET4Gv20078100.18">
    <property type="protein sequence ID" value="AET4Gv20078100.18"/>
    <property type="gene ID" value="AET4Gv20078100"/>
</dbReference>
<accession>A0A453H642</accession>
<dbReference type="AlphaFoldDB" id="A0A453H642"/>
<dbReference type="Proteomes" id="UP000015105">
    <property type="component" value="Chromosome 4D"/>
</dbReference>
<proteinExistence type="predicted"/>
<dbReference type="SUPFAM" id="SSF144000">
    <property type="entry name" value="Oxysterol-binding protein-like"/>
    <property type="match status" value="1"/>
</dbReference>
<protein>
    <submittedName>
        <fullName evidence="1">Uncharacterized protein</fullName>
    </submittedName>
</protein>
<evidence type="ECO:0000313" key="1">
    <source>
        <dbReference type="EnsemblPlants" id="AET4Gv20078100.18"/>
    </source>
</evidence>
<sequence>MYHYRDMIWYPTILQARKMQESGWKPRWFAKDKGSDTYRYLGGYWESREKSSWDGCPDIFGQLPNDLMITD</sequence>
<dbReference type="InterPro" id="IPR037239">
    <property type="entry name" value="OSBP_sf"/>
</dbReference>
<reference evidence="1" key="4">
    <citation type="submission" date="2019-03" db="UniProtKB">
        <authorList>
            <consortium name="EnsemblPlants"/>
        </authorList>
    </citation>
    <scope>IDENTIFICATION</scope>
</reference>
<evidence type="ECO:0000313" key="2">
    <source>
        <dbReference type="Proteomes" id="UP000015105"/>
    </source>
</evidence>